<evidence type="ECO:0000256" key="5">
    <source>
        <dbReference type="SAM" id="Coils"/>
    </source>
</evidence>
<keyword evidence="3" id="KW-0804">Transcription</keyword>
<feature type="DNA-binding region" description="H-T-H motif" evidence="4">
    <location>
        <begin position="57"/>
        <end position="76"/>
    </location>
</feature>
<keyword evidence="1" id="KW-0805">Transcription regulation</keyword>
<feature type="coiled-coil region" evidence="5">
    <location>
        <begin position="226"/>
        <end position="253"/>
    </location>
</feature>
<feature type="region of interest" description="Disordered" evidence="6">
    <location>
        <begin position="1"/>
        <end position="31"/>
    </location>
</feature>
<dbReference type="PANTHER" id="PTHR30055:SF151">
    <property type="entry name" value="TRANSCRIPTIONAL REGULATORY PROTEIN"/>
    <property type="match status" value="1"/>
</dbReference>
<dbReference type="InterPro" id="IPR001647">
    <property type="entry name" value="HTH_TetR"/>
</dbReference>
<dbReference type="InterPro" id="IPR036271">
    <property type="entry name" value="Tet_transcr_reg_TetR-rel_C_sf"/>
</dbReference>
<gene>
    <name evidence="8" type="ORF">SAMN06272737_13511</name>
</gene>
<sequence length="264" mass="28588">MTTPHEGADPDSPEGRGGAAAAIPAAPPGGGRGALDRRRVLGAAIAFIDQEGLNALTMRRLGAYLGVEAMALYRYVPGRENLLDGVVESVIDELYGDPDVHLSASHGWQDYLQRLAHGVRRIALAHPEVFPLVASRPPAAPWVRPPLRSLRWVESFLTALIDSGFTEEAAVAAYRAYSSFLLGHLLLEVSQKGVKISPEDQPEGVPATAAATDLSEYPTVVRLESLLSLDESAAEFEEALENLLERLEIVLAEGRTPRRGDRRR</sequence>
<dbReference type="Gene3D" id="1.10.357.10">
    <property type="entry name" value="Tetracycline Repressor, domain 2"/>
    <property type="match status" value="1"/>
</dbReference>
<dbReference type="SUPFAM" id="SSF46689">
    <property type="entry name" value="Homeodomain-like"/>
    <property type="match status" value="1"/>
</dbReference>
<dbReference type="GO" id="GO:0000976">
    <property type="term" value="F:transcription cis-regulatory region binding"/>
    <property type="evidence" value="ECO:0007669"/>
    <property type="project" value="TreeGrafter"/>
</dbReference>
<organism evidence="8 9">
    <name type="scientific">Blastococcus mobilis</name>
    <dbReference type="NCBI Taxonomy" id="1938746"/>
    <lineage>
        <taxon>Bacteria</taxon>
        <taxon>Bacillati</taxon>
        <taxon>Actinomycetota</taxon>
        <taxon>Actinomycetes</taxon>
        <taxon>Geodermatophilales</taxon>
        <taxon>Geodermatophilaceae</taxon>
        <taxon>Blastococcus</taxon>
    </lineage>
</organism>
<dbReference type="RefSeq" id="WP_089338663.1">
    <property type="nucleotide sequence ID" value="NZ_FZNO01000035.1"/>
</dbReference>
<dbReference type="InterPro" id="IPR009057">
    <property type="entry name" value="Homeodomain-like_sf"/>
</dbReference>
<dbReference type="EMBL" id="FZNO01000035">
    <property type="protein sequence ID" value="SNR88219.1"/>
    <property type="molecule type" value="Genomic_DNA"/>
</dbReference>
<dbReference type="Gene3D" id="1.10.10.60">
    <property type="entry name" value="Homeodomain-like"/>
    <property type="match status" value="1"/>
</dbReference>
<dbReference type="InterPro" id="IPR050109">
    <property type="entry name" value="HTH-type_TetR-like_transc_reg"/>
</dbReference>
<dbReference type="SUPFAM" id="SSF48498">
    <property type="entry name" value="Tetracyclin repressor-like, C-terminal domain"/>
    <property type="match status" value="1"/>
</dbReference>
<proteinExistence type="predicted"/>
<evidence type="ECO:0000256" key="1">
    <source>
        <dbReference type="ARBA" id="ARBA00023015"/>
    </source>
</evidence>
<name>A0A238ZY85_9ACTN</name>
<accession>A0A238ZY85</accession>
<keyword evidence="2 4" id="KW-0238">DNA-binding</keyword>
<dbReference type="GO" id="GO:0045892">
    <property type="term" value="P:negative regulation of DNA-templated transcription"/>
    <property type="evidence" value="ECO:0007669"/>
    <property type="project" value="InterPro"/>
</dbReference>
<dbReference type="Proteomes" id="UP000198403">
    <property type="component" value="Unassembled WGS sequence"/>
</dbReference>
<keyword evidence="5" id="KW-0175">Coiled coil</keyword>
<protein>
    <submittedName>
        <fullName evidence="8">Transcriptional regulator, TetR family</fullName>
    </submittedName>
</protein>
<evidence type="ECO:0000256" key="4">
    <source>
        <dbReference type="PROSITE-ProRule" id="PRU00335"/>
    </source>
</evidence>
<feature type="domain" description="HTH tetR-type" evidence="7">
    <location>
        <begin position="34"/>
        <end position="94"/>
    </location>
</feature>
<dbReference type="Pfam" id="PF02909">
    <property type="entry name" value="TetR_C_1"/>
    <property type="match status" value="1"/>
</dbReference>
<evidence type="ECO:0000259" key="7">
    <source>
        <dbReference type="PROSITE" id="PS50977"/>
    </source>
</evidence>
<keyword evidence="9" id="KW-1185">Reference proteome</keyword>
<evidence type="ECO:0000256" key="3">
    <source>
        <dbReference type="ARBA" id="ARBA00023163"/>
    </source>
</evidence>
<evidence type="ECO:0000256" key="6">
    <source>
        <dbReference type="SAM" id="MobiDB-lite"/>
    </source>
</evidence>
<evidence type="ECO:0000313" key="8">
    <source>
        <dbReference type="EMBL" id="SNR88219.1"/>
    </source>
</evidence>
<reference evidence="8 9" key="1">
    <citation type="submission" date="2017-06" db="EMBL/GenBank/DDBJ databases">
        <authorList>
            <person name="Kim H.J."/>
            <person name="Triplett B.A."/>
        </authorList>
    </citation>
    <scope>NUCLEOTIDE SEQUENCE [LARGE SCALE GENOMIC DNA]</scope>
    <source>
        <strain evidence="8 9">DSM 44272</strain>
    </source>
</reference>
<evidence type="ECO:0000256" key="2">
    <source>
        <dbReference type="ARBA" id="ARBA00023125"/>
    </source>
</evidence>
<evidence type="ECO:0000313" key="9">
    <source>
        <dbReference type="Proteomes" id="UP000198403"/>
    </source>
</evidence>
<dbReference type="OrthoDB" id="329481at2"/>
<dbReference type="PROSITE" id="PS50977">
    <property type="entry name" value="HTH_TETR_2"/>
    <property type="match status" value="1"/>
</dbReference>
<dbReference type="InterPro" id="IPR004111">
    <property type="entry name" value="Repressor_TetR_C"/>
</dbReference>
<dbReference type="AlphaFoldDB" id="A0A238ZY85"/>
<dbReference type="GO" id="GO:0003700">
    <property type="term" value="F:DNA-binding transcription factor activity"/>
    <property type="evidence" value="ECO:0007669"/>
    <property type="project" value="TreeGrafter"/>
</dbReference>
<dbReference type="PANTHER" id="PTHR30055">
    <property type="entry name" value="HTH-TYPE TRANSCRIPTIONAL REGULATOR RUTR"/>
    <property type="match status" value="1"/>
</dbReference>
<dbReference type="Pfam" id="PF00440">
    <property type="entry name" value="TetR_N"/>
    <property type="match status" value="1"/>
</dbReference>